<feature type="compositionally biased region" description="Basic and acidic residues" evidence="5">
    <location>
        <begin position="496"/>
        <end position="539"/>
    </location>
</feature>
<dbReference type="InterPro" id="IPR001313">
    <property type="entry name" value="Pumilio_RNA-bd_rpt"/>
</dbReference>
<dbReference type="GO" id="GO:0006417">
    <property type="term" value="P:regulation of translation"/>
    <property type="evidence" value="ECO:0007669"/>
    <property type="project" value="UniProtKB-KW"/>
</dbReference>
<dbReference type="PROSITE" id="PS50302">
    <property type="entry name" value="PUM"/>
    <property type="match status" value="3"/>
</dbReference>
<evidence type="ECO:0000256" key="3">
    <source>
        <dbReference type="ARBA" id="ARBA00022884"/>
    </source>
</evidence>
<dbReference type="InterPro" id="IPR040059">
    <property type="entry name" value="PUM3"/>
</dbReference>
<dbReference type="PANTHER" id="PTHR13389:SF0">
    <property type="entry name" value="PUMILIO HOMOLOG 3"/>
    <property type="match status" value="1"/>
</dbReference>
<dbReference type="Proteomes" id="UP001293593">
    <property type="component" value="Unassembled WGS sequence"/>
</dbReference>
<feature type="region of interest" description="Disordered" evidence="5">
    <location>
        <begin position="1"/>
        <end position="92"/>
    </location>
</feature>
<dbReference type="Gene3D" id="1.25.10.10">
    <property type="entry name" value="Leucine-rich Repeat Variant"/>
    <property type="match status" value="1"/>
</dbReference>
<feature type="repeat" description="Pumilio" evidence="4">
    <location>
        <begin position="165"/>
        <end position="200"/>
    </location>
</feature>
<dbReference type="SMART" id="SM00025">
    <property type="entry name" value="Pumilio"/>
    <property type="match status" value="5"/>
</dbReference>
<evidence type="ECO:0000256" key="2">
    <source>
        <dbReference type="ARBA" id="ARBA00022845"/>
    </source>
</evidence>
<keyword evidence="1" id="KW-0677">Repeat</keyword>
<feature type="repeat" description="Pumilio" evidence="4">
    <location>
        <begin position="201"/>
        <end position="237"/>
    </location>
</feature>
<reference evidence="7" key="1">
    <citation type="submission" date="2023-10" db="EMBL/GenBank/DDBJ databases">
        <title>Chromosome-level genome of the transformable northern wattle, Acacia crassicarpa.</title>
        <authorList>
            <person name="Massaro I."/>
            <person name="Sinha N.R."/>
            <person name="Poethig S."/>
            <person name="Leichty A.R."/>
        </authorList>
    </citation>
    <scope>NUCLEOTIDE SEQUENCE</scope>
    <source>
        <strain evidence="7">Acra3RX</strain>
        <tissue evidence="7">Leaf</tissue>
    </source>
</reference>
<keyword evidence="8" id="KW-1185">Reference proteome</keyword>
<evidence type="ECO:0000256" key="5">
    <source>
        <dbReference type="SAM" id="MobiDB-lite"/>
    </source>
</evidence>
<keyword evidence="3" id="KW-0694">RNA-binding</keyword>
<feature type="repeat" description="Pumilio" evidence="4">
    <location>
        <begin position="129"/>
        <end position="164"/>
    </location>
</feature>
<dbReference type="InterPro" id="IPR033133">
    <property type="entry name" value="PUM-HD"/>
</dbReference>
<feature type="compositionally biased region" description="Basic and acidic residues" evidence="5">
    <location>
        <begin position="63"/>
        <end position="87"/>
    </location>
</feature>
<dbReference type="FunFam" id="1.25.10.10:FF:000818">
    <property type="entry name" value="Pumilio homolog 24"/>
    <property type="match status" value="1"/>
</dbReference>
<dbReference type="GO" id="GO:0005730">
    <property type="term" value="C:nucleolus"/>
    <property type="evidence" value="ECO:0007669"/>
    <property type="project" value="TreeGrafter"/>
</dbReference>
<feature type="compositionally biased region" description="Basic and acidic residues" evidence="5">
    <location>
        <begin position="437"/>
        <end position="460"/>
    </location>
</feature>
<sequence>MAAKKQQVDKTKKRKRIPGSNNEADKPSPSKVPKLAASKRPFPPKNKASGKPSKFIKKGPNVTDDKEKKAPLTARERRLHSKELAEARKKKRKRHYTLEQDLARLWEKMRRRDIAKEDKAKLVTEALQKMKGKITEIAGSHVSSRVLQTCVKHCSQAERDAVFEELCPHFITLSYNAYAVHLVKKMLDHASKKQLAGFISSLHGHVASLLRHMVGSVVVEHAYELATAAQKQELLLELCSTELRLFKNLVSVKEGRLVDVISKLGLQKGSVLRHMTSVIQPILEKGIVDHSITHRLLTEYISIADKSSVRDIMEQLSSPLLVRMIGTRDGAKLGILCVKHGSAKERKKIIKGMKGHMDKIAYHKNGCLVLVCIISVVDDTQLITKAIISELQRILKELILDKTGRCVLLQLLHPNCSRYFSPDDLASLNSYIPSLVEDRSEASTQDETSKVEEPCEKEREEDMEVTAEEAGKDKTSKVEEHSDKEAEEDMGVTADEANKDKTSKVDEQSDKEAGEDMEDEANKDKTSGEDSHLIESGKKDPIVRRQELLIESGLAESLIDICIENAGELIQSNFGKDVLYEVATGGCDGILHPALDDKINLLHKAIASLAATPKSEEEEHVLENFHSSRTIRKLVLDCPNFASTLWKKALKGKSEIWAHGHSCKVISAFVESSDAKIKELARNELQPLVDRGILRSQPKPLI</sequence>
<dbReference type="InterPro" id="IPR011989">
    <property type="entry name" value="ARM-like"/>
</dbReference>
<feature type="region of interest" description="Disordered" evidence="5">
    <location>
        <begin position="437"/>
        <end position="539"/>
    </location>
</feature>
<evidence type="ECO:0000256" key="4">
    <source>
        <dbReference type="PROSITE-ProRule" id="PRU00317"/>
    </source>
</evidence>
<dbReference type="InterPro" id="IPR016024">
    <property type="entry name" value="ARM-type_fold"/>
</dbReference>
<gene>
    <name evidence="7" type="ORF">QN277_000351</name>
</gene>
<evidence type="ECO:0000313" key="8">
    <source>
        <dbReference type="Proteomes" id="UP001293593"/>
    </source>
</evidence>
<dbReference type="EMBL" id="JAWXYG010000001">
    <property type="protein sequence ID" value="KAK4283399.1"/>
    <property type="molecule type" value="Genomic_DNA"/>
</dbReference>
<feature type="compositionally biased region" description="Basic and acidic residues" evidence="5">
    <location>
        <begin position="469"/>
        <end position="484"/>
    </location>
</feature>
<evidence type="ECO:0000313" key="7">
    <source>
        <dbReference type="EMBL" id="KAK4283399.1"/>
    </source>
</evidence>
<feature type="domain" description="PUM-HD" evidence="6">
    <location>
        <begin position="101"/>
        <end position="459"/>
    </location>
</feature>
<dbReference type="PROSITE" id="PS50303">
    <property type="entry name" value="PUM_HD"/>
    <property type="match status" value="1"/>
</dbReference>
<dbReference type="AlphaFoldDB" id="A0AAE1TH22"/>
<keyword evidence="2" id="KW-0810">Translation regulation</keyword>
<comment type="caution">
    <text evidence="7">The sequence shown here is derived from an EMBL/GenBank/DDBJ whole genome shotgun (WGS) entry which is preliminary data.</text>
</comment>
<dbReference type="InterPro" id="IPR012959">
    <property type="entry name" value="CPL_dom"/>
</dbReference>
<dbReference type="PANTHER" id="PTHR13389">
    <property type="entry name" value="PUMILIO HOMOLOG 3"/>
    <property type="match status" value="1"/>
</dbReference>
<dbReference type="Pfam" id="PF08144">
    <property type="entry name" value="CPL"/>
    <property type="match status" value="1"/>
</dbReference>
<dbReference type="GO" id="GO:0003729">
    <property type="term" value="F:mRNA binding"/>
    <property type="evidence" value="ECO:0007669"/>
    <property type="project" value="TreeGrafter"/>
</dbReference>
<accession>A0AAE1TH22</accession>
<dbReference type="SUPFAM" id="SSF48371">
    <property type="entry name" value="ARM repeat"/>
    <property type="match status" value="1"/>
</dbReference>
<proteinExistence type="predicted"/>
<feature type="compositionally biased region" description="Basic and acidic residues" evidence="5">
    <location>
        <begin position="1"/>
        <end position="10"/>
    </location>
</feature>
<evidence type="ECO:0000259" key="6">
    <source>
        <dbReference type="PROSITE" id="PS50303"/>
    </source>
</evidence>
<evidence type="ECO:0000256" key="1">
    <source>
        <dbReference type="ARBA" id="ARBA00022737"/>
    </source>
</evidence>
<protein>
    <recommendedName>
        <fullName evidence="6">PUM-HD domain-containing protein</fullName>
    </recommendedName>
</protein>
<name>A0AAE1TH22_9FABA</name>
<dbReference type="Pfam" id="PF00806">
    <property type="entry name" value="PUF"/>
    <property type="match status" value="2"/>
</dbReference>
<organism evidence="7 8">
    <name type="scientific">Acacia crassicarpa</name>
    <name type="common">northern wattle</name>
    <dbReference type="NCBI Taxonomy" id="499986"/>
    <lineage>
        <taxon>Eukaryota</taxon>
        <taxon>Viridiplantae</taxon>
        <taxon>Streptophyta</taxon>
        <taxon>Embryophyta</taxon>
        <taxon>Tracheophyta</taxon>
        <taxon>Spermatophyta</taxon>
        <taxon>Magnoliopsida</taxon>
        <taxon>eudicotyledons</taxon>
        <taxon>Gunneridae</taxon>
        <taxon>Pentapetalae</taxon>
        <taxon>rosids</taxon>
        <taxon>fabids</taxon>
        <taxon>Fabales</taxon>
        <taxon>Fabaceae</taxon>
        <taxon>Caesalpinioideae</taxon>
        <taxon>mimosoid clade</taxon>
        <taxon>Acacieae</taxon>
        <taxon>Acacia</taxon>
    </lineage>
</organism>